<dbReference type="EMBL" id="CAEZWU010000046">
    <property type="protein sequence ID" value="CAB4663864.1"/>
    <property type="molecule type" value="Genomic_DNA"/>
</dbReference>
<evidence type="ECO:0000313" key="1">
    <source>
        <dbReference type="EMBL" id="CAB4663864.1"/>
    </source>
</evidence>
<proteinExistence type="predicted"/>
<accession>A0A6J6LTS3</accession>
<sequence>MRVDTRIDTVWDQGSSTGKYLVPAREHSLDFLKVGQTFTTDGIKVTLVKSGDNDQLLVEHSS</sequence>
<organism evidence="1">
    <name type="scientific">freshwater metagenome</name>
    <dbReference type="NCBI Taxonomy" id="449393"/>
    <lineage>
        <taxon>unclassified sequences</taxon>
        <taxon>metagenomes</taxon>
        <taxon>ecological metagenomes</taxon>
    </lineage>
</organism>
<gene>
    <name evidence="1" type="ORF">UFOPK2292_00441</name>
</gene>
<reference evidence="1" key="1">
    <citation type="submission" date="2020-05" db="EMBL/GenBank/DDBJ databases">
        <authorList>
            <person name="Chiriac C."/>
            <person name="Salcher M."/>
            <person name="Ghai R."/>
            <person name="Kavagutti S V."/>
        </authorList>
    </citation>
    <scope>NUCLEOTIDE SEQUENCE</scope>
</reference>
<protein>
    <submittedName>
        <fullName evidence="1">Unannotated protein</fullName>
    </submittedName>
</protein>
<dbReference type="AlphaFoldDB" id="A0A6J6LTS3"/>
<name>A0A6J6LTS3_9ZZZZ</name>